<reference evidence="1 2" key="1">
    <citation type="journal article" date="2011" name="J. Bacteriol.">
        <title>Genome sequence of strain IMCC3088, a proteorhodopsin-containing marine bacterium belonging to the OM60/NOR5 clade.</title>
        <authorList>
            <person name="Jang Y."/>
            <person name="Oh H.M."/>
            <person name="Kang I."/>
            <person name="Lee K."/>
            <person name="Yang S.J."/>
            <person name="Cho J.C."/>
        </authorList>
    </citation>
    <scope>NUCLEOTIDE SEQUENCE [LARGE SCALE GENOMIC DNA]</scope>
    <source>
        <strain evidence="1 2">IMCC3088</strain>
    </source>
</reference>
<dbReference type="PANTHER" id="PTHR15887:SF1">
    <property type="entry name" value="TRANSMEMBRANE PROTEIN 69"/>
    <property type="match status" value="1"/>
</dbReference>
<dbReference type="EMBL" id="AEIG01000068">
    <property type="protein sequence ID" value="EGG28972.1"/>
    <property type="molecule type" value="Genomic_DNA"/>
</dbReference>
<dbReference type="eggNOG" id="ENOG5033AJV">
    <property type="taxonomic scope" value="Bacteria"/>
</dbReference>
<gene>
    <name evidence="1" type="ORF">IMCC3088_2316</name>
</gene>
<sequence length="142" mass="15597">MPRASWLLGLAGLIPFVAGLLAFIYLEDYPKTLGQHTFLLYSLAIISFLAGTTWGWAQAARPRDGGIQLLVSNGIVIFAVLAMLTANPFWALILLAAAYLVFLGYERRVLEQTNDYRRMRATLTLLVVALHGVMVTALSLDA</sequence>
<evidence type="ECO:0000313" key="1">
    <source>
        <dbReference type="EMBL" id="EGG28972.1"/>
    </source>
</evidence>
<dbReference type="InterPro" id="IPR021836">
    <property type="entry name" value="DUF3429"/>
</dbReference>
<dbReference type="AlphaFoldDB" id="F3L3X4"/>
<evidence type="ECO:0000313" key="2">
    <source>
        <dbReference type="Proteomes" id="UP000005615"/>
    </source>
</evidence>
<name>F3L3X4_9GAMM</name>
<dbReference type="Pfam" id="PF11911">
    <property type="entry name" value="DUF3429"/>
    <property type="match status" value="1"/>
</dbReference>
<keyword evidence="2" id="KW-1185">Reference proteome</keyword>
<proteinExistence type="predicted"/>
<organism evidence="1 2">
    <name type="scientific">Aequoribacter fuscus</name>
    <dbReference type="NCBI Taxonomy" id="2518989"/>
    <lineage>
        <taxon>Bacteria</taxon>
        <taxon>Pseudomonadati</taxon>
        <taxon>Pseudomonadota</taxon>
        <taxon>Gammaproteobacteria</taxon>
        <taxon>Cellvibrionales</taxon>
        <taxon>Halieaceae</taxon>
        <taxon>Aequoribacter</taxon>
    </lineage>
</organism>
<dbReference type="RefSeq" id="WP_009576515.1">
    <property type="nucleotide sequence ID" value="NZ_AEIG01000068.1"/>
</dbReference>
<dbReference type="OrthoDB" id="8591832at2"/>
<dbReference type="STRING" id="2518989.IMCC3088_2316"/>
<comment type="caution">
    <text evidence="1">The sequence shown here is derived from an EMBL/GenBank/DDBJ whole genome shotgun (WGS) entry which is preliminary data.</text>
</comment>
<accession>F3L3X4</accession>
<dbReference type="PANTHER" id="PTHR15887">
    <property type="entry name" value="TRANSMEMBRANE PROTEIN 69"/>
    <property type="match status" value="1"/>
</dbReference>
<protein>
    <submittedName>
        <fullName evidence="1">Uncharacterized protein</fullName>
    </submittedName>
</protein>
<dbReference type="Proteomes" id="UP000005615">
    <property type="component" value="Unassembled WGS sequence"/>
</dbReference>